<evidence type="ECO:0000256" key="4">
    <source>
        <dbReference type="ARBA" id="ARBA00022884"/>
    </source>
</evidence>
<protein>
    <recommendedName>
        <fullName evidence="7 8">Large ribosomal subunit protein uL3</fullName>
    </recommendedName>
</protein>
<dbReference type="SUPFAM" id="SSF50447">
    <property type="entry name" value="Translation proteins"/>
    <property type="match status" value="1"/>
</dbReference>
<evidence type="ECO:0000256" key="1">
    <source>
        <dbReference type="ARBA" id="ARBA00006540"/>
    </source>
</evidence>
<proteinExistence type="inferred from homology"/>
<dbReference type="GO" id="GO:0003735">
    <property type="term" value="F:structural constituent of ribosome"/>
    <property type="evidence" value="ECO:0007669"/>
    <property type="project" value="UniProtKB-UniRule"/>
</dbReference>
<dbReference type="GO" id="GO:0022625">
    <property type="term" value="C:cytosolic large ribosomal subunit"/>
    <property type="evidence" value="ECO:0007669"/>
    <property type="project" value="TreeGrafter"/>
</dbReference>
<feature type="modified residue" description="N5-methylglutamine" evidence="8">
    <location>
        <position position="164"/>
    </location>
</feature>
<dbReference type="InterPro" id="IPR000597">
    <property type="entry name" value="Ribosomal_uL3"/>
</dbReference>
<reference evidence="11 12" key="1">
    <citation type="submission" date="2018-03" db="EMBL/GenBank/DDBJ databases">
        <title>A gene transfer event suggests a long-term partnership between eustigmatophyte algae and a novel lineage of endosymbiotic bacteria.</title>
        <authorList>
            <person name="Yurchenko T."/>
            <person name="Sevcikova T."/>
            <person name="Pribyl P."/>
            <person name="El Karkouri K."/>
            <person name="Klimes V."/>
            <person name="Amaral R."/>
            <person name="Zbrankova V."/>
            <person name="Kim E."/>
            <person name="Raoult D."/>
            <person name="Santos L.M.A."/>
            <person name="Elias M."/>
        </authorList>
    </citation>
    <scope>NUCLEOTIDE SEQUENCE [LARGE SCALE GENOMIC DNA]</scope>
    <source>
        <strain evidence="11">CCALA 838</strain>
    </source>
</reference>
<evidence type="ECO:0000256" key="8">
    <source>
        <dbReference type="HAMAP-Rule" id="MF_01325"/>
    </source>
</evidence>
<comment type="similarity">
    <text evidence="1 8 9">Belongs to the universal ribosomal protein uL3 family.</text>
</comment>
<dbReference type="PANTHER" id="PTHR11229">
    <property type="entry name" value="50S RIBOSOMAL PROTEIN L3"/>
    <property type="match status" value="1"/>
</dbReference>
<evidence type="ECO:0000256" key="6">
    <source>
        <dbReference type="ARBA" id="ARBA00023274"/>
    </source>
</evidence>
<dbReference type="FunFam" id="2.40.30.10:FF:000004">
    <property type="entry name" value="50S ribosomal protein L3"/>
    <property type="match status" value="1"/>
</dbReference>
<dbReference type="InterPro" id="IPR009000">
    <property type="entry name" value="Transl_B-barrel_sf"/>
</dbReference>
<name>A0A2P1P8Z8_9RICK</name>
<comment type="subunit">
    <text evidence="8 10">Part of the 50S ribosomal subunit. Forms a cluster with proteins L14 and L19.</text>
</comment>
<dbReference type="Pfam" id="PF00297">
    <property type="entry name" value="Ribosomal_L3"/>
    <property type="match status" value="1"/>
</dbReference>
<dbReference type="Gene3D" id="2.40.30.10">
    <property type="entry name" value="Translation factors"/>
    <property type="match status" value="2"/>
</dbReference>
<dbReference type="Proteomes" id="UP000241762">
    <property type="component" value="Chromosome"/>
</dbReference>
<keyword evidence="12" id="KW-1185">Reference proteome</keyword>
<evidence type="ECO:0000313" key="12">
    <source>
        <dbReference type="Proteomes" id="UP000241762"/>
    </source>
</evidence>
<dbReference type="KEGG" id="ptc:phytr_7970"/>
<dbReference type="PROSITE" id="PS00474">
    <property type="entry name" value="RIBOSOMAL_L3"/>
    <property type="match status" value="1"/>
</dbReference>
<dbReference type="InterPro" id="IPR019926">
    <property type="entry name" value="Ribosomal_uL3_CS"/>
</dbReference>
<evidence type="ECO:0000313" key="11">
    <source>
        <dbReference type="EMBL" id="AVP87733.1"/>
    </source>
</evidence>
<evidence type="ECO:0000256" key="3">
    <source>
        <dbReference type="ARBA" id="ARBA00022730"/>
    </source>
</evidence>
<keyword evidence="6 8" id="KW-0687">Ribonucleoprotein</keyword>
<sequence length="224" mass="24275">MNAIDLNFSAAAGYVRPALFAKKLGMTSVFSDDSKITPVTLLQILPCGVIQRTKGQEHDRILMGFGQKKEKALKKPIKGIFDKLGVKDYFAQMKEFKVSPSFECKVGGSFAADFFTAGSFVDVTGVSIGKGFAGVMKRWNFRGLEASHGVSISHRSHGSTGQRQDPGKVFKGKKMAGHMGCEKVTLQNLEVLEIIPENNVVVVKGSVPGHVGAEILIRDSKKKS</sequence>
<evidence type="ECO:0000256" key="2">
    <source>
        <dbReference type="ARBA" id="ARBA00022481"/>
    </source>
</evidence>
<dbReference type="InterPro" id="IPR019927">
    <property type="entry name" value="Ribosomal_uL3_bac/org-type"/>
</dbReference>
<gene>
    <name evidence="8" type="primary">rplC</name>
    <name evidence="11" type="ORF">phytr_7970</name>
</gene>
<keyword evidence="4 8" id="KW-0694">RNA-binding</keyword>
<dbReference type="GO" id="GO:0019843">
    <property type="term" value="F:rRNA binding"/>
    <property type="evidence" value="ECO:0007669"/>
    <property type="project" value="UniProtKB-UniRule"/>
</dbReference>
<comment type="function">
    <text evidence="8 10">One of the primary rRNA binding proteins, it binds directly near the 3'-end of the 23S rRNA, where it nucleates assembly of the 50S subunit.</text>
</comment>
<evidence type="ECO:0000256" key="7">
    <source>
        <dbReference type="ARBA" id="ARBA00035243"/>
    </source>
</evidence>
<keyword evidence="5 8" id="KW-0689">Ribosomal protein</keyword>
<keyword evidence="3 8" id="KW-0699">rRNA-binding</keyword>
<comment type="PTM">
    <text evidence="8">Methylated by PrmB.</text>
</comment>
<evidence type="ECO:0000256" key="5">
    <source>
        <dbReference type="ARBA" id="ARBA00022980"/>
    </source>
</evidence>
<organism evidence="11 12">
    <name type="scientific">Candidatus Phycorickettsia trachydisci</name>
    <dbReference type="NCBI Taxonomy" id="2115978"/>
    <lineage>
        <taxon>Bacteria</taxon>
        <taxon>Pseudomonadati</taxon>
        <taxon>Pseudomonadota</taxon>
        <taxon>Alphaproteobacteria</taxon>
        <taxon>Rickettsiales</taxon>
        <taxon>Rickettsiaceae</taxon>
        <taxon>Candidatus Phycorickettsia</taxon>
    </lineage>
</organism>
<dbReference type="HAMAP" id="MF_01325_B">
    <property type="entry name" value="Ribosomal_uL3_B"/>
    <property type="match status" value="1"/>
</dbReference>
<dbReference type="PANTHER" id="PTHR11229:SF16">
    <property type="entry name" value="LARGE RIBOSOMAL SUBUNIT PROTEIN UL3C"/>
    <property type="match status" value="1"/>
</dbReference>
<accession>A0A2P1P8Z8</accession>
<evidence type="ECO:0000256" key="10">
    <source>
        <dbReference type="RuleBase" id="RU003906"/>
    </source>
</evidence>
<keyword evidence="2 8" id="KW-0488">Methylation</keyword>
<dbReference type="AlphaFoldDB" id="A0A2P1P8Z8"/>
<evidence type="ECO:0000256" key="9">
    <source>
        <dbReference type="RuleBase" id="RU003905"/>
    </source>
</evidence>
<dbReference type="GO" id="GO:0006412">
    <property type="term" value="P:translation"/>
    <property type="evidence" value="ECO:0007669"/>
    <property type="project" value="UniProtKB-UniRule"/>
</dbReference>
<dbReference type="NCBIfam" id="TIGR03625">
    <property type="entry name" value="L3_bact"/>
    <property type="match status" value="1"/>
</dbReference>
<dbReference type="EMBL" id="CP027845">
    <property type="protein sequence ID" value="AVP87733.1"/>
    <property type="molecule type" value="Genomic_DNA"/>
</dbReference>